<dbReference type="InterPro" id="IPR011748">
    <property type="entry name" value="Unchr_phage_tail-like"/>
</dbReference>
<organism evidence="1">
    <name type="scientific">Candidatus Improbicoccus pseudotrichonymphae</name>
    <dbReference type="NCBI Taxonomy" id="3033792"/>
    <lineage>
        <taxon>Bacteria</taxon>
        <taxon>Bacillati</taxon>
        <taxon>Bacillota</taxon>
        <taxon>Clostridia</taxon>
        <taxon>Candidatus Improbicoccus</taxon>
    </lineage>
</organism>
<accession>A0AA48HUG2</accession>
<dbReference type="InterPro" id="IPR006521">
    <property type="entry name" value="Tail_protein_I"/>
</dbReference>
<protein>
    <recommendedName>
        <fullName evidence="2">Phage tail protein</fullName>
    </recommendedName>
</protein>
<dbReference type="AlphaFoldDB" id="A0AA48HUG2"/>
<evidence type="ECO:0008006" key="2">
    <source>
        <dbReference type="Google" id="ProtNLM"/>
    </source>
</evidence>
<sequence>MPRGTKFFMFNNREDWCYKNVLSGVNFEDDSLVFDFNSDKNSAFISISLDSFEKETVWHRIRFDSEVSRNSKIKVSILASDEHDFWLNLDGDINFTNLNNFLLNKNVDVGSKLSIFSKLSHVSFENPVDMPLFKLKGRYLWVCIEAISYDSSSIIKIRSMKIEFPHNNFIEYLPEIYQRSGEDSFFSRFIAIFQSMYDDLDDKIDFIPANFEPLNNSYDFLKWISRWLGIRDVDVWREDKLRDMVSNAIEIFKTKGTIKSIKLMVEKFIGVEPIVIEQFKVTENEFYVREKKIIDSLFGDNSFVFNVFLNENNIKTSEDYANLLHIIRDMSPAGTVCNLVILQNGIFLGHHCYIGINSFLTREKYSLISKKINNEEGITMID</sequence>
<dbReference type="NCBIfam" id="TIGR02242">
    <property type="entry name" value="tail_TIGR02242"/>
    <property type="match status" value="1"/>
</dbReference>
<dbReference type="KEGG" id="ips:CfP315_0077"/>
<dbReference type="Pfam" id="PF09684">
    <property type="entry name" value="Tail_P2_I"/>
    <property type="match status" value="1"/>
</dbReference>
<proteinExistence type="predicted"/>
<dbReference type="EMBL" id="AP027924">
    <property type="protein sequence ID" value="BED91578.1"/>
    <property type="molecule type" value="Genomic_DNA"/>
</dbReference>
<name>A0AA48HUG2_9FIRM</name>
<gene>
    <name evidence="1" type="ORF">CfP315_0077</name>
</gene>
<reference evidence="1" key="1">
    <citation type="journal article" date="2023" name="ISME J.">
        <title>Emergence of putative energy parasites within Clostridia revealed by genome analysis of a novel endosymbiotic clade.</title>
        <authorList>
            <person name="Takahashi K."/>
            <person name="Kuwahara H."/>
            <person name="Horikawa Y."/>
            <person name="Izawa K."/>
            <person name="Kato D."/>
            <person name="Inagaki T."/>
            <person name="Yuki M."/>
            <person name="Ohkuma M."/>
            <person name="Hongoh Y."/>
        </authorList>
    </citation>
    <scope>NUCLEOTIDE SEQUENCE</scope>
    <source>
        <strain evidence="1">CfP3-15</strain>
    </source>
</reference>
<dbReference type="Proteomes" id="UP001337580">
    <property type="component" value="Chromosome"/>
</dbReference>
<evidence type="ECO:0000313" key="1">
    <source>
        <dbReference type="EMBL" id="BED91578.1"/>
    </source>
</evidence>